<accession>A0AAD7XD95</accession>
<proteinExistence type="predicted"/>
<reference evidence="1" key="1">
    <citation type="submission" date="2022-11" db="EMBL/GenBank/DDBJ databases">
        <title>Genome Sequence of Cubamyces cubensis.</title>
        <authorList>
            <person name="Buettner E."/>
        </authorList>
    </citation>
    <scope>NUCLEOTIDE SEQUENCE</scope>
    <source>
        <strain evidence="1">MPL-01</strain>
    </source>
</reference>
<evidence type="ECO:0000313" key="1">
    <source>
        <dbReference type="EMBL" id="KAJ8481727.1"/>
    </source>
</evidence>
<name>A0AAD7XD95_9APHY</name>
<evidence type="ECO:0000313" key="2">
    <source>
        <dbReference type="Proteomes" id="UP001215151"/>
    </source>
</evidence>
<sequence>MVPYIPPEIWEIVIAETQRHPSTGLLPTKPPFRRNKTRLASYSLVCRLWRSIAQALLFQEVAVTLRGRKSPGEFLSFVQSSPHIARSVRFLVLMAGCLPSWIRGEATEISHEFELELCPAVLLDILHALPGITHVKFQGFTILGWPQDVPLPARLLSLTCLALKALRYKPLSEPHLLPFDILSLFSAETLEVHDNTVLQPMDREAGFLPTTRAILNSEQRTVKKIVASGPDCFLTHSIQRGTLDVEHVRSLVLSPFDGPSLRFAGSLLQHYGAHARDVELNISQSAWHRNMMPTAPSFLEACSLEACVRIRRLQLLWMIASGRPGYSEEDLLARLSDVYGGVLSSTPPTLRELEFTFWEGAIGPPKDFAKVATHVAHRIVQAVDRFPDLKRVVLVIEEPLTVDQCTTIMNGLLPSQVVERRLVTFETLDDCTSRTYLKMAVASLIPSEILEIIFVESQRNPYGVLTSQTPFHPDKATKALAAYSFVCRCWRPVAQELLFRDVVLTLDEQGSRITEFYAFIQSTPYIAGLIQYLLIRSLSAGLKAGRKHDGECPALLVNIIGGLPALSHVNFARFTLLGWPKDIPIPSQSIKLAHLSLSQLTYRPLSGTDRVPFDILSLFDVDRLEVSNNHLRHPKKHAHISDVFVRPGSGPPIVRELVYDKHDCFINFNLERGGLHVEHVRLLSFELDSVESLKFAGLLVNRYGAYATDIHLDLCTIASLERPQSASFWQVCSLAPCIRILRLQLSWMHSYLIHTSDEDYSDAYEAILASTPPTLRELKFCFGSALRGHLGRAAPSVAQRIVQAASRFPDLKRVTLSIIEPLTVDECAAAINDFLPCKIIERGLVMVEREDD</sequence>
<gene>
    <name evidence="1" type="ORF">ONZ51_g5800</name>
</gene>
<protein>
    <submittedName>
        <fullName evidence="1">Uncharacterized protein</fullName>
    </submittedName>
</protein>
<keyword evidence="2" id="KW-1185">Reference proteome</keyword>
<organism evidence="1 2">
    <name type="scientific">Trametes cubensis</name>
    <dbReference type="NCBI Taxonomy" id="1111947"/>
    <lineage>
        <taxon>Eukaryota</taxon>
        <taxon>Fungi</taxon>
        <taxon>Dikarya</taxon>
        <taxon>Basidiomycota</taxon>
        <taxon>Agaricomycotina</taxon>
        <taxon>Agaricomycetes</taxon>
        <taxon>Polyporales</taxon>
        <taxon>Polyporaceae</taxon>
        <taxon>Trametes</taxon>
    </lineage>
</organism>
<comment type="caution">
    <text evidence="1">The sequence shown here is derived from an EMBL/GenBank/DDBJ whole genome shotgun (WGS) entry which is preliminary data.</text>
</comment>
<dbReference type="Proteomes" id="UP001215151">
    <property type="component" value="Unassembled WGS sequence"/>
</dbReference>
<dbReference type="AlphaFoldDB" id="A0AAD7XD95"/>
<dbReference type="EMBL" id="JAPEVG010000130">
    <property type="protein sequence ID" value="KAJ8481727.1"/>
    <property type="molecule type" value="Genomic_DNA"/>
</dbReference>